<proteinExistence type="predicted"/>
<evidence type="ECO:0008006" key="9">
    <source>
        <dbReference type="Google" id="ProtNLM"/>
    </source>
</evidence>
<feature type="transmembrane region" description="Helical" evidence="6">
    <location>
        <begin position="143"/>
        <end position="163"/>
    </location>
</feature>
<comment type="caution">
    <text evidence="7">The sequence shown here is derived from an EMBL/GenBank/DDBJ whole genome shotgun (WGS) entry which is preliminary data.</text>
</comment>
<evidence type="ECO:0000256" key="5">
    <source>
        <dbReference type="ARBA" id="ARBA00023136"/>
    </source>
</evidence>
<dbReference type="InterPro" id="IPR051461">
    <property type="entry name" value="UPF0750_membrane"/>
</dbReference>
<organism evidence="7 8">
    <name type="scientific">Anaerobacillus alkaliphilus</name>
    <dbReference type="NCBI Taxonomy" id="1548597"/>
    <lineage>
        <taxon>Bacteria</taxon>
        <taxon>Bacillati</taxon>
        <taxon>Bacillota</taxon>
        <taxon>Bacilli</taxon>
        <taxon>Bacillales</taxon>
        <taxon>Bacillaceae</taxon>
        <taxon>Anaerobacillus</taxon>
    </lineage>
</organism>
<protein>
    <recommendedName>
        <fullName evidence="9">YitT family protein</fullName>
    </recommendedName>
</protein>
<accession>A0A4Q0VUB1</accession>
<dbReference type="PANTHER" id="PTHR33545:SF5">
    <property type="entry name" value="UPF0750 MEMBRANE PROTEIN YITT"/>
    <property type="match status" value="1"/>
</dbReference>
<feature type="transmembrane region" description="Helical" evidence="6">
    <location>
        <begin position="49"/>
        <end position="68"/>
    </location>
</feature>
<dbReference type="EMBL" id="QOUX01000030">
    <property type="protein sequence ID" value="RXJ01932.1"/>
    <property type="molecule type" value="Genomic_DNA"/>
</dbReference>
<dbReference type="RefSeq" id="WP_129077889.1">
    <property type="nucleotide sequence ID" value="NZ_QOUX01000030.1"/>
</dbReference>
<comment type="subcellular location">
    <subcellularLocation>
        <location evidence="1">Cell membrane</location>
        <topology evidence="1">Multi-pass membrane protein</topology>
    </subcellularLocation>
</comment>
<evidence type="ECO:0000313" key="8">
    <source>
        <dbReference type="Proteomes" id="UP000290649"/>
    </source>
</evidence>
<dbReference type="AlphaFoldDB" id="A0A4Q0VUB1"/>
<name>A0A4Q0VUB1_9BACI</name>
<dbReference type="PANTHER" id="PTHR33545">
    <property type="entry name" value="UPF0750 MEMBRANE PROTEIN YITT-RELATED"/>
    <property type="match status" value="1"/>
</dbReference>
<keyword evidence="4 6" id="KW-1133">Transmembrane helix</keyword>
<dbReference type="OrthoDB" id="2602718at2"/>
<feature type="transmembrane region" description="Helical" evidence="6">
    <location>
        <begin position="99"/>
        <end position="122"/>
    </location>
</feature>
<feature type="transmembrane region" description="Helical" evidence="6">
    <location>
        <begin position="169"/>
        <end position="188"/>
    </location>
</feature>
<gene>
    <name evidence="7" type="ORF">DS745_08845</name>
</gene>
<feature type="transmembrane region" description="Helical" evidence="6">
    <location>
        <begin position="75"/>
        <end position="93"/>
    </location>
</feature>
<dbReference type="InterPro" id="IPR003740">
    <property type="entry name" value="YitT"/>
</dbReference>
<reference evidence="7 8" key="1">
    <citation type="journal article" date="2019" name="Int. J. Syst. Evol. Microbiol.">
        <title>Anaerobacillus alkaliphilus sp. nov., a novel alkaliphilic and moderately halophilic bacterium.</title>
        <authorList>
            <person name="Borsodi A.K."/>
            <person name="Aszalos J.M."/>
            <person name="Bihari P."/>
            <person name="Nagy I."/>
            <person name="Schumann P."/>
            <person name="Sproer C."/>
            <person name="Kovacs A.L."/>
            <person name="Boka K."/>
            <person name="Dobosy P."/>
            <person name="Ovari M."/>
            <person name="Szili-Kovacs T."/>
            <person name="Toth E."/>
        </authorList>
    </citation>
    <scope>NUCLEOTIDE SEQUENCE [LARGE SCALE GENOMIC DNA]</scope>
    <source>
        <strain evidence="7 8">B16-10</strain>
    </source>
</reference>
<dbReference type="GO" id="GO:0005886">
    <property type="term" value="C:plasma membrane"/>
    <property type="evidence" value="ECO:0007669"/>
    <property type="project" value="UniProtKB-SubCell"/>
</dbReference>
<keyword evidence="2" id="KW-1003">Cell membrane</keyword>
<keyword evidence="3 6" id="KW-0812">Transmembrane</keyword>
<evidence type="ECO:0000256" key="6">
    <source>
        <dbReference type="SAM" id="Phobius"/>
    </source>
</evidence>
<evidence type="ECO:0000256" key="3">
    <source>
        <dbReference type="ARBA" id="ARBA00022692"/>
    </source>
</evidence>
<dbReference type="Proteomes" id="UP000290649">
    <property type="component" value="Unassembled WGS sequence"/>
</dbReference>
<evidence type="ECO:0000256" key="4">
    <source>
        <dbReference type="ARBA" id="ARBA00022989"/>
    </source>
</evidence>
<evidence type="ECO:0000256" key="2">
    <source>
        <dbReference type="ARBA" id="ARBA00022475"/>
    </source>
</evidence>
<evidence type="ECO:0000256" key="1">
    <source>
        <dbReference type="ARBA" id="ARBA00004651"/>
    </source>
</evidence>
<keyword evidence="8" id="KW-1185">Reference proteome</keyword>
<sequence length="191" mass="20738">MAKKKILAILFGSLIISIGINNFFVPFHILDGGMIGLGLILHYQYDVSVGVAILILSVPIYAAAWIWYRDFFYNSIVGFVVSALFIDLFHWMTVNVENLSPLLGALVGGSLLGIGVGLMFLYDISTGGLDLLAQMIADLFKTNVGIFIFLIDLLVVFVGFSVITFDEMILSTIAVAATGVTTTAIVMCKEK</sequence>
<keyword evidence="5 6" id="KW-0472">Membrane</keyword>
<dbReference type="Pfam" id="PF02588">
    <property type="entry name" value="YitT_membrane"/>
    <property type="match status" value="1"/>
</dbReference>
<evidence type="ECO:0000313" key="7">
    <source>
        <dbReference type="EMBL" id="RXJ01932.1"/>
    </source>
</evidence>
<feature type="transmembrane region" description="Helical" evidence="6">
    <location>
        <begin position="7"/>
        <end position="29"/>
    </location>
</feature>